<dbReference type="Gene3D" id="3.40.50.10490">
    <property type="entry name" value="Glucose-6-phosphate isomerase like protein, domain 1"/>
    <property type="match status" value="1"/>
</dbReference>
<evidence type="ECO:0000259" key="1">
    <source>
        <dbReference type="PROSITE" id="PS51464"/>
    </source>
</evidence>
<dbReference type="EMBL" id="AOFI03000001">
    <property type="protein sequence ID" value="KAF4326008.1"/>
    <property type="molecule type" value="Genomic_DNA"/>
</dbReference>
<dbReference type="GO" id="GO:1901135">
    <property type="term" value="P:carbohydrate derivative metabolic process"/>
    <property type="evidence" value="ECO:0007669"/>
    <property type="project" value="InterPro"/>
</dbReference>
<reference evidence="2" key="1">
    <citation type="journal article" date="2015" name="Genom Data">
        <title>Draft genome sequences of Phytophthora kernoviae and Phytophthora ramorum lineage EU2 from Scotland.</title>
        <authorList>
            <person name="Sambles C."/>
            <person name="Schlenzig A."/>
            <person name="O'Neill P."/>
            <person name="Grant M."/>
            <person name="Studholme D.J."/>
        </authorList>
    </citation>
    <scope>NUCLEOTIDE SEQUENCE</scope>
    <source>
        <strain evidence="2">00238/432</strain>
    </source>
</reference>
<comment type="caution">
    <text evidence="2">The sequence shown here is derived from an EMBL/GenBank/DDBJ whole genome shotgun (WGS) entry which is preliminary data.</text>
</comment>
<dbReference type="InterPro" id="IPR046348">
    <property type="entry name" value="SIS_dom_sf"/>
</dbReference>
<dbReference type="GO" id="GO:0097367">
    <property type="term" value="F:carbohydrate derivative binding"/>
    <property type="evidence" value="ECO:0007669"/>
    <property type="project" value="InterPro"/>
</dbReference>
<gene>
    <name evidence="2" type="ORF">G195_000275</name>
</gene>
<proteinExistence type="predicted"/>
<feature type="domain" description="SIS" evidence="1">
    <location>
        <begin position="15"/>
        <end position="161"/>
    </location>
</feature>
<dbReference type="SUPFAM" id="SSF53697">
    <property type="entry name" value="SIS domain"/>
    <property type="match status" value="1"/>
</dbReference>
<dbReference type="Proteomes" id="UP000702964">
    <property type="component" value="Unassembled WGS sequence"/>
</dbReference>
<dbReference type="Pfam" id="PF01380">
    <property type="entry name" value="SIS"/>
    <property type="match status" value="1"/>
</dbReference>
<evidence type="ECO:0000313" key="2">
    <source>
        <dbReference type="EMBL" id="KAF4326008.1"/>
    </source>
</evidence>
<dbReference type="PANTHER" id="PTHR10937">
    <property type="entry name" value="GLUCOSAMINE--FRUCTOSE-6-PHOSPHATE AMINOTRANSFERASE, ISOMERIZING"/>
    <property type="match status" value="1"/>
</dbReference>
<sequence>MQEAIHQGEAYMERVEDSIRRVSDFNWTNVVLLADGELQGMAAEGAIALTEIAKTQAHAYHLLDVRHGPMVTVDSDTLVIAALSDSGIEHQRNLLRDIKERGATIITFADRAKDIPQEFFDLEITTDRPLDTAVRGIPFIFISQIAALANAERHGINPDQPDGLVAWVKLIEVFYLKVKREVLK</sequence>
<dbReference type="InterPro" id="IPR001347">
    <property type="entry name" value="SIS_dom"/>
</dbReference>
<dbReference type="PANTHER" id="PTHR10937:SF4">
    <property type="entry name" value="GLUCOSAMINE-6-PHOSPHATE DEAMINASE"/>
    <property type="match status" value="1"/>
</dbReference>
<reference evidence="2" key="2">
    <citation type="submission" date="2020-02" db="EMBL/GenBank/DDBJ databases">
        <authorList>
            <person name="Studholme D.J."/>
        </authorList>
    </citation>
    <scope>NUCLEOTIDE SEQUENCE</scope>
    <source>
        <strain evidence="2">00238/432</strain>
    </source>
</reference>
<accession>A0A8J4SWV2</accession>
<dbReference type="PROSITE" id="PS51464">
    <property type="entry name" value="SIS"/>
    <property type="match status" value="1"/>
</dbReference>
<organism evidence="2 3">
    <name type="scientific">Phytophthora kernoviae 00238/432</name>
    <dbReference type="NCBI Taxonomy" id="1284355"/>
    <lineage>
        <taxon>Eukaryota</taxon>
        <taxon>Sar</taxon>
        <taxon>Stramenopiles</taxon>
        <taxon>Oomycota</taxon>
        <taxon>Peronosporomycetes</taxon>
        <taxon>Peronosporales</taxon>
        <taxon>Peronosporaceae</taxon>
        <taxon>Phytophthora</taxon>
    </lineage>
</organism>
<evidence type="ECO:0000313" key="3">
    <source>
        <dbReference type="Proteomes" id="UP000702964"/>
    </source>
</evidence>
<name>A0A8J4SWV2_9STRA</name>
<dbReference type="AlphaFoldDB" id="A0A8J4SWV2"/>
<protein>
    <recommendedName>
        <fullName evidence="1">SIS domain-containing protein</fullName>
    </recommendedName>
</protein>